<name>A0A8B8C984_CRAVI</name>
<evidence type="ECO:0000256" key="1">
    <source>
        <dbReference type="ARBA" id="ARBA00004141"/>
    </source>
</evidence>
<dbReference type="PANTHER" id="PTHR24064">
    <property type="entry name" value="SOLUTE CARRIER FAMILY 22 MEMBER"/>
    <property type="match status" value="1"/>
</dbReference>
<dbReference type="GO" id="GO:0016020">
    <property type="term" value="C:membrane"/>
    <property type="evidence" value="ECO:0007669"/>
    <property type="project" value="UniProtKB-SubCell"/>
</dbReference>
<feature type="transmembrane region" description="Helical" evidence="5">
    <location>
        <begin position="21"/>
        <end position="44"/>
    </location>
</feature>
<feature type="transmembrane region" description="Helical" evidence="5">
    <location>
        <begin position="176"/>
        <end position="195"/>
    </location>
</feature>
<evidence type="ECO:0000256" key="3">
    <source>
        <dbReference type="ARBA" id="ARBA00022989"/>
    </source>
</evidence>
<organism evidence="7 8">
    <name type="scientific">Crassostrea virginica</name>
    <name type="common">Eastern oyster</name>
    <dbReference type="NCBI Taxonomy" id="6565"/>
    <lineage>
        <taxon>Eukaryota</taxon>
        <taxon>Metazoa</taxon>
        <taxon>Spiralia</taxon>
        <taxon>Lophotrochozoa</taxon>
        <taxon>Mollusca</taxon>
        <taxon>Bivalvia</taxon>
        <taxon>Autobranchia</taxon>
        <taxon>Pteriomorphia</taxon>
        <taxon>Ostreida</taxon>
        <taxon>Ostreoidea</taxon>
        <taxon>Ostreidae</taxon>
        <taxon>Crassostrea</taxon>
    </lineage>
</organism>
<dbReference type="PROSITE" id="PS50850">
    <property type="entry name" value="MFS"/>
    <property type="match status" value="1"/>
</dbReference>
<sequence length="573" mass="63667">MDVDGILRSLGKFGRYQVLQYAYHLFCLPSLTYPVLIYVFIGYIPDFRCKVPIEHIDENYNPGEMRNATIIQQQCDVIISTNKSGIAYEETVPCRHGYEYSGPETTASEWNLVCGSESLGSLTTSVAVIGQMVGSGLFPALADKYGRQLICYTNFIAMSLCYVIASVVPWFSAFVILRFLIGAFGLGASLTLATLSLEIFPAESRGFVVSLGSIAWALSISSLSLVAFLLRHVSWRYTMLASGLIGMHSLATRWILQESPRWLIANGKYEEARGWVQRAAKWNKKDASNALADLELMMNRNETEIIVSNDTCSPKIDDLTRETSTDFKDSGPEIERLVCNNTNLNHEQQSKDPVPLGQEERLSILDIFRHRHLFMVSLIIWIVWFVNSLTYYGLFLTSGTMSGNMYLNYFLNGIVEVPSVFLYVFTINRYGRRKTCVMFHAIAGISLCSSALLMYSADTPLSNGLALALSFAGKFGISGSFTTIFLYTPEVYPTNLRAVGMGMASVAARIAGMISPYASLFGTYVQWGPGVVFGSLSVLVTILFLWLPETTGKELPNTLDDVKMFLAAKDDKK</sequence>
<dbReference type="InterPro" id="IPR036259">
    <property type="entry name" value="MFS_trans_sf"/>
</dbReference>
<dbReference type="RefSeq" id="XP_022312308.1">
    <property type="nucleotide sequence ID" value="XM_022456600.1"/>
</dbReference>
<proteinExistence type="predicted"/>
<keyword evidence="3 5" id="KW-1133">Transmembrane helix</keyword>
<evidence type="ECO:0000256" key="2">
    <source>
        <dbReference type="ARBA" id="ARBA00022692"/>
    </source>
</evidence>
<comment type="subcellular location">
    <subcellularLocation>
        <location evidence="1">Membrane</location>
        <topology evidence="1">Multi-pass membrane protein</topology>
    </subcellularLocation>
</comment>
<feature type="transmembrane region" description="Helical" evidence="5">
    <location>
        <begin position="467"/>
        <end position="487"/>
    </location>
</feature>
<feature type="transmembrane region" description="Helical" evidence="5">
    <location>
        <begin position="406"/>
        <end position="425"/>
    </location>
</feature>
<feature type="transmembrane region" description="Helical" evidence="5">
    <location>
        <begin position="499"/>
        <end position="518"/>
    </location>
</feature>
<feature type="domain" description="Major facilitator superfamily (MFS) profile" evidence="6">
    <location>
        <begin position="69"/>
        <end position="552"/>
    </location>
</feature>
<dbReference type="Gene3D" id="1.20.1250.20">
    <property type="entry name" value="MFS general substrate transporter like domains"/>
    <property type="match status" value="1"/>
</dbReference>
<dbReference type="InterPro" id="IPR011701">
    <property type="entry name" value="MFS"/>
</dbReference>
<dbReference type="SUPFAM" id="SSF103473">
    <property type="entry name" value="MFS general substrate transporter"/>
    <property type="match status" value="1"/>
</dbReference>
<dbReference type="Pfam" id="PF07690">
    <property type="entry name" value="MFS_1"/>
    <property type="match status" value="1"/>
</dbReference>
<feature type="transmembrane region" description="Helical" evidence="5">
    <location>
        <begin position="207"/>
        <end position="229"/>
    </location>
</feature>
<dbReference type="OrthoDB" id="6100430at2759"/>
<gene>
    <name evidence="8" type="primary">LOC111117465</name>
</gene>
<evidence type="ECO:0000313" key="8">
    <source>
        <dbReference type="RefSeq" id="XP_022312308.1"/>
    </source>
</evidence>
<evidence type="ECO:0000259" key="6">
    <source>
        <dbReference type="PROSITE" id="PS50850"/>
    </source>
</evidence>
<dbReference type="Proteomes" id="UP000694844">
    <property type="component" value="Chromosome 10"/>
</dbReference>
<feature type="transmembrane region" description="Helical" evidence="5">
    <location>
        <begin position="373"/>
        <end position="394"/>
    </location>
</feature>
<dbReference type="InterPro" id="IPR020846">
    <property type="entry name" value="MFS_dom"/>
</dbReference>
<dbReference type="KEGG" id="cvn:111117465"/>
<dbReference type="GO" id="GO:0022857">
    <property type="term" value="F:transmembrane transporter activity"/>
    <property type="evidence" value="ECO:0007669"/>
    <property type="project" value="InterPro"/>
</dbReference>
<keyword evidence="2 5" id="KW-0812">Transmembrane</keyword>
<protein>
    <submittedName>
        <fullName evidence="8">Organic cation transporter protein-like</fullName>
    </submittedName>
</protein>
<keyword evidence="4 5" id="KW-0472">Membrane</keyword>
<feature type="transmembrane region" description="Helical" evidence="5">
    <location>
        <begin position="149"/>
        <end position="170"/>
    </location>
</feature>
<dbReference type="AlphaFoldDB" id="A0A8B8C984"/>
<feature type="transmembrane region" description="Helical" evidence="5">
    <location>
        <begin position="437"/>
        <end position="455"/>
    </location>
</feature>
<accession>A0A8B8C984</accession>
<feature type="transmembrane region" description="Helical" evidence="5">
    <location>
        <begin position="524"/>
        <end position="547"/>
    </location>
</feature>
<keyword evidence="7" id="KW-1185">Reference proteome</keyword>
<evidence type="ECO:0000256" key="4">
    <source>
        <dbReference type="ARBA" id="ARBA00023136"/>
    </source>
</evidence>
<evidence type="ECO:0000256" key="5">
    <source>
        <dbReference type="SAM" id="Phobius"/>
    </source>
</evidence>
<evidence type="ECO:0000313" key="7">
    <source>
        <dbReference type="Proteomes" id="UP000694844"/>
    </source>
</evidence>
<reference evidence="8" key="1">
    <citation type="submission" date="2025-08" db="UniProtKB">
        <authorList>
            <consortium name="RefSeq"/>
        </authorList>
    </citation>
    <scope>IDENTIFICATION</scope>
    <source>
        <tissue evidence="8">Whole sample</tissue>
    </source>
</reference>
<dbReference type="GeneID" id="111117465"/>